<evidence type="ECO:0000256" key="1">
    <source>
        <dbReference type="SAM" id="SignalP"/>
    </source>
</evidence>
<feature type="signal peptide" evidence="1">
    <location>
        <begin position="1"/>
        <end position="21"/>
    </location>
</feature>
<name>A0A5E4TX71_9BURK</name>
<feature type="chain" id="PRO_5022902845" description="Lipoprotein" evidence="1">
    <location>
        <begin position="22"/>
        <end position="239"/>
    </location>
</feature>
<dbReference type="EMBL" id="CABPSK010000001">
    <property type="protein sequence ID" value="VVD91338.1"/>
    <property type="molecule type" value="Genomic_DNA"/>
</dbReference>
<proteinExistence type="predicted"/>
<dbReference type="AlphaFoldDB" id="A0A5E4TX71"/>
<dbReference type="OrthoDB" id="8938777at2"/>
<evidence type="ECO:0000313" key="2">
    <source>
        <dbReference type="EMBL" id="VVD91338.1"/>
    </source>
</evidence>
<protein>
    <recommendedName>
        <fullName evidence="4">Lipoprotein</fullName>
    </recommendedName>
</protein>
<accession>A0A5E4TX71</accession>
<evidence type="ECO:0008006" key="4">
    <source>
        <dbReference type="Google" id="ProtNLM"/>
    </source>
</evidence>
<sequence length="239" mass="25984">MSVKVVLGALIGVAVIHSAGAADQANWITAAESPGYLWQAKKGSGSLMNVDGKKGTGYSFLYQVKNKSNNTYEYGQAFVMLESCKKGFGYVYYNGMEAQFRGKDAYVRFGPTVADNLGSLACMSWDEDTGKVSRQDKDNVWEQAAKAAQSGNRYMLKTDTVQRRNFKGKPSISALSRFDNVGKNTFSYSEYVIAVADCQKGFGTIYELNFDGAVIDKSDVALDGNSVISTFSGALCNKL</sequence>
<evidence type="ECO:0000313" key="3">
    <source>
        <dbReference type="Proteomes" id="UP000366945"/>
    </source>
</evidence>
<dbReference type="GeneID" id="300403724"/>
<gene>
    <name evidence="2" type="ORF">PPN31114_01677</name>
</gene>
<dbReference type="Proteomes" id="UP000366945">
    <property type="component" value="Unassembled WGS sequence"/>
</dbReference>
<keyword evidence="3" id="KW-1185">Reference proteome</keyword>
<keyword evidence="1" id="KW-0732">Signal</keyword>
<reference evidence="2 3" key="1">
    <citation type="submission" date="2019-08" db="EMBL/GenBank/DDBJ databases">
        <authorList>
            <person name="Peeters C."/>
        </authorList>
    </citation>
    <scope>NUCLEOTIDE SEQUENCE [LARGE SCALE GENOMIC DNA]</scope>
    <source>
        <strain evidence="2 3">LMG 31114</strain>
    </source>
</reference>
<dbReference type="RefSeq" id="WP_150678915.1">
    <property type="nucleotide sequence ID" value="NZ_CABPSK010000001.1"/>
</dbReference>
<organism evidence="2 3">
    <name type="scientific">Pandoraea pneumonica</name>
    <dbReference type="NCBI Taxonomy" id="2508299"/>
    <lineage>
        <taxon>Bacteria</taxon>
        <taxon>Pseudomonadati</taxon>
        <taxon>Pseudomonadota</taxon>
        <taxon>Betaproteobacteria</taxon>
        <taxon>Burkholderiales</taxon>
        <taxon>Burkholderiaceae</taxon>
        <taxon>Pandoraea</taxon>
    </lineage>
</organism>